<evidence type="ECO:0000313" key="1">
    <source>
        <dbReference type="EMBL" id="CNL39472.1"/>
    </source>
</evidence>
<sequence length="153" mass="16483">MPKRVVLGAESVLVTVSLFSMTGASKAKVPFSSVAPIRALGPELVIRSRAFSVASALIREPVLNRVLVSVSSRPRVKISPRLVNAPVAVRLAWVALILPLFSKLLEWVLSLPPANSCPSLVNAPRVVKVKSRPACSVDPARLLKSFCKPRVRS</sequence>
<accession>A0A0T9UG80</accession>
<dbReference type="AlphaFoldDB" id="A0A0T9UG80"/>
<dbReference type="EMBL" id="CQEM01000012">
    <property type="protein sequence ID" value="CNL39472.1"/>
    <property type="molecule type" value="Genomic_DNA"/>
</dbReference>
<proteinExistence type="predicted"/>
<organism evidence="1 2">
    <name type="scientific">Yersinia aleksiciae</name>
    <dbReference type="NCBI Taxonomy" id="263819"/>
    <lineage>
        <taxon>Bacteria</taxon>
        <taxon>Pseudomonadati</taxon>
        <taxon>Pseudomonadota</taxon>
        <taxon>Gammaproteobacteria</taxon>
        <taxon>Enterobacterales</taxon>
        <taxon>Yersiniaceae</taxon>
        <taxon>Yersinia</taxon>
    </lineage>
</organism>
<reference evidence="2" key="1">
    <citation type="submission" date="2015-03" db="EMBL/GenBank/DDBJ databases">
        <authorList>
            <consortium name="Pathogen Informatics"/>
        </authorList>
    </citation>
    <scope>NUCLEOTIDE SEQUENCE [LARGE SCALE GENOMIC DNA]</scope>
    <source>
        <strain evidence="2">IP27925</strain>
    </source>
</reference>
<protein>
    <submittedName>
        <fullName evidence="1">Uncharacterized protein</fullName>
    </submittedName>
</protein>
<name>A0A0T9UG80_YERAE</name>
<evidence type="ECO:0000313" key="2">
    <source>
        <dbReference type="Proteomes" id="UP000040088"/>
    </source>
</evidence>
<dbReference type="Proteomes" id="UP000040088">
    <property type="component" value="Unassembled WGS sequence"/>
</dbReference>
<gene>
    <name evidence="1" type="ORF">ERS008460_02751</name>
</gene>